<organism evidence="3 4">
    <name type="scientific">Phytophthora pseudosyringae</name>
    <dbReference type="NCBI Taxonomy" id="221518"/>
    <lineage>
        <taxon>Eukaryota</taxon>
        <taxon>Sar</taxon>
        <taxon>Stramenopiles</taxon>
        <taxon>Oomycota</taxon>
        <taxon>Peronosporomycetes</taxon>
        <taxon>Peronosporales</taxon>
        <taxon>Peronosporaceae</taxon>
        <taxon>Phytophthora</taxon>
    </lineage>
</organism>
<dbReference type="Proteomes" id="UP000694044">
    <property type="component" value="Unassembled WGS sequence"/>
</dbReference>
<feature type="region of interest" description="Disordered" evidence="2">
    <location>
        <begin position="1"/>
        <end position="28"/>
    </location>
</feature>
<feature type="coiled-coil region" evidence="1">
    <location>
        <begin position="63"/>
        <end position="90"/>
    </location>
</feature>
<dbReference type="EMBL" id="JAGDFM010000703">
    <property type="protein sequence ID" value="KAG7376429.1"/>
    <property type="molecule type" value="Genomic_DNA"/>
</dbReference>
<keyword evidence="1" id="KW-0175">Coiled coil</keyword>
<reference evidence="3" key="1">
    <citation type="submission" date="2021-02" db="EMBL/GenBank/DDBJ databases">
        <authorList>
            <person name="Palmer J.M."/>
        </authorList>
    </citation>
    <scope>NUCLEOTIDE SEQUENCE</scope>
    <source>
        <strain evidence="3">SCRP734</strain>
    </source>
</reference>
<evidence type="ECO:0000313" key="4">
    <source>
        <dbReference type="Proteomes" id="UP000694044"/>
    </source>
</evidence>
<name>A0A8T1V8K9_9STRA</name>
<comment type="caution">
    <text evidence="3">The sequence shown here is derived from an EMBL/GenBank/DDBJ whole genome shotgun (WGS) entry which is preliminary data.</text>
</comment>
<dbReference type="AlphaFoldDB" id="A0A8T1V8K9"/>
<accession>A0A8T1V8K9</accession>
<proteinExistence type="predicted"/>
<evidence type="ECO:0000256" key="2">
    <source>
        <dbReference type="SAM" id="MobiDB-lite"/>
    </source>
</evidence>
<gene>
    <name evidence="3" type="ORF">PHYPSEUDO_013577</name>
</gene>
<protein>
    <submittedName>
        <fullName evidence="3">Uncharacterized protein</fullName>
    </submittedName>
</protein>
<evidence type="ECO:0000256" key="1">
    <source>
        <dbReference type="SAM" id="Coils"/>
    </source>
</evidence>
<keyword evidence="4" id="KW-1185">Reference proteome</keyword>
<evidence type="ECO:0000313" key="3">
    <source>
        <dbReference type="EMBL" id="KAG7376429.1"/>
    </source>
</evidence>
<sequence length="129" mass="14677">MTQSAVKNRDDSPGISVPTAVPASARATSDQQLALEALERIAQKRAAEEAGKREADRVRAQYLLNVQNKLREAETRAREAERKKSEDERMARIRAEHEAELQKCKDRKRECKPRLRKKWGCMKTNSAAC</sequence>